<dbReference type="InterPro" id="IPR003353">
    <property type="entry name" value="PTS_IIB_fruc"/>
</dbReference>
<dbReference type="InterPro" id="IPR016152">
    <property type="entry name" value="PTrfase/Anion_transptr"/>
</dbReference>
<evidence type="ECO:0000256" key="10">
    <source>
        <dbReference type="ARBA" id="ARBA00022683"/>
    </source>
</evidence>
<feature type="domain" description="PTS EIIB type-2" evidence="17">
    <location>
        <begin position="527"/>
        <end position="623"/>
    </location>
</feature>
<dbReference type="NCBIfam" id="TIGR00829">
    <property type="entry name" value="FRU"/>
    <property type="match status" value="1"/>
</dbReference>
<protein>
    <recommendedName>
        <fullName evidence="4">protein-N(pi)-phosphohistidine--D-fructose phosphotransferase</fullName>
        <ecNumber evidence="4">2.7.1.202</ecNumber>
    </recommendedName>
</protein>
<feature type="domain" description="PTS EIIA type-2" evidence="16">
    <location>
        <begin position="5"/>
        <end position="149"/>
    </location>
</feature>
<dbReference type="RefSeq" id="WP_069665970.1">
    <property type="nucleotide sequence ID" value="NZ_JAPFIM010000008.1"/>
</dbReference>
<feature type="domain" description="PTS EIIC type-2" evidence="18">
    <location>
        <begin position="179"/>
        <end position="509"/>
    </location>
</feature>
<dbReference type="InterPro" id="IPR013011">
    <property type="entry name" value="PTS_EIIB_2"/>
</dbReference>
<comment type="subcellular location">
    <subcellularLocation>
        <location evidence="2">Cell inner membrane</location>
        <topology evidence="2">Multi-pass membrane protein</topology>
    </subcellularLocation>
    <subcellularLocation>
        <location evidence="3">Cytoplasm</location>
    </subcellularLocation>
</comment>
<dbReference type="NCBIfam" id="TIGR00848">
    <property type="entry name" value="fruA"/>
    <property type="match status" value="1"/>
</dbReference>
<organism evidence="20 21">
    <name type="scientific">Vibrio europaeus</name>
    <dbReference type="NCBI Taxonomy" id="300876"/>
    <lineage>
        <taxon>Bacteria</taxon>
        <taxon>Pseudomonadati</taxon>
        <taxon>Pseudomonadota</taxon>
        <taxon>Gammaproteobacteria</taxon>
        <taxon>Vibrionales</taxon>
        <taxon>Vibrionaceae</taxon>
        <taxon>Vibrio</taxon>
        <taxon>Vibrio oreintalis group</taxon>
    </lineage>
</organism>
<evidence type="ECO:0000313" key="22">
    <source>
        <dbReference type="Proteomes" id="UP001150001"/>
    </source>
</evidence>
<dbReference type="SUPFAM" id="SSF55804">
    <property type="entry name" value="Phoshotransferase/anion transport protein"/>
    <property type="match status" value="1"/>
</dbReference>
<dbReference type="EMBL" id="LUAX01000001">
    <property type="protein sequence ID" value="OAN00009.1"/>
    <property type="molecule type" value="Genomic_DNA"/>
</dbReference>
<dbReference type="InterPro" id="IPR002178">
    <property type="entry name" value="PTS_EIIA_type-2_dom"/>
</dbReference>
<dbReference type="Pfam" id="PF02378">
    <property type="entry name" value="PTS_EIIC"/>
    <property type="match status" value="1"/>
</dbReference>
<dbReference type="GO" id="GO:0090563">
    <property type="term" value="F:protein-phosphocysteine-sugar phosphotransferase activity"/>
    <property type="evidence" value="ECO:0007669"/>
    <property type="project" value="TreeGrafter"/>
</dbReference>
<evidence type="ECO:0000256" key="2">
    <source>
        <dbReference type="ARBA" id="ARBA00004429"/>
    </source>
</evidence>
<reference evidence="19" key="2">
    <citation type="submission" date="2022-11" db="EMBL/GenBank/DDBJ databases">
        <title>Role of the vibriolysin VemA secreted by the emergent pathogen Vibrio europaeus in the colonization of Manila clam mucus.</title>
        <authorList>
            <person name="Martinez C."/>
            <person name="Rodriguez S."/>
            <person name="Vences A."/>
            <person name="Barja J.L."/>
            <person name="Toranzo A.E."/>
            <person name="Dubert J."/>
        </authorList>
    </citation>
    <scope>NUCLEOTIDE SEQUENCE</scope>
    <source>
        <strain evidence="19">3454</strain>
    </source>
</reference>
<dbReference type="PROSITE" id="PS51094">
    <property type="entry name" value="PTS_EIIA_TYPE_2"/>
    <property type="match status" value="1"/>
</dbReference>
<feature type="transmembrane region" description="Helical" evidence="15">
    <location>
        <begin position="225"/>
        <end position="245"/>
    </location>
</feature>
<evidence type="ECO:0000256" key="8">
    <source>
        <dbReference type="ARBA" id="ARBA00022597"/>
    </source>
</evidence>
<evidence type="ECO:0000256" key="11">
    <source>
        <dbReference type="ARBA" id="ARBA00022692"/>
    </source>
</evidence>
<evidence type="ECO:0000259" key="17">
    <source>
        <dbReference type="PROSITE" id="PS51099"/>
    </source>
</evidence>
<dbReference type="CDD" id="cd05569">
    <property type="entry name" value="PTS_IIB_fructose"/>
    <property type="match status" value="1"/>
</dbReference>
<evidence type="ECO:0000256" key="13">
    <source>
        <dbReference type="ARBA" id="ARBA00022989"/>
    </source>
</evidence>
<feature type="transmembrane region" description="Helical" evidence="15">
    <location>
        <begin position="440"/>
        <end position="461"/>
    </location>
</feature>
<dbReference type="Pfam" id="PF02302">
    <property type="entry name" value="PTS_IIB"/>
    <property type="match status" value="1"/>
</dbReference>
<evidence type="ECO:0000256" key="15">
    <source>
        <dbReference type="SAM" id="Phobius"/>
    </source>
</evidence>
<dbReference type="InterPro" id="IPR003501">
    <property type="entry name" value="PTS_EIIB_2/3"/>
</dbReference>
<dbReference type="InterPro" id="IPR003352">
    <property type="entry name" value="PTS_EIIC"/>
</dbReference>
<feature type="transmembrane region" description="Helical" evidence="15">
    <location>
        <begin position="340"/>
        <end position="358"/>
    </location>
</feature>
<dbReference type="EC" id="2.7.1.202" evidence="4"/>
<evidence type="ECO:0000256" key="12">
    <source>
        <dbReference type="ARBA" id="ARBA00022777"/>
    </source>
</evidence>
<evidence type="ECO:0000256" key="3">
    <source>
        <dbReference type="ARBA" id="ARBA00004496"/>
    </source>
</evidence>
<dbReference type="GO" id="GO:0022877">
    <property type="term" value="F:protein-N(PI)-phosphohistidine-fructose phosphotransferase system transporter activity"/>
    <property type="evidence" value="ECO:0007669"/>
    <property type="project" value="InterPro"/>
</dbReference>
<feature type="transmembrane region" description="Helical" evidence="15">
    <location>
        <begin position="413"/>
        <end position="433"/>
    </location>
</feature>
<evidence type="ECO:0000256" key="9">
    <source>
        <dbReference type="ARBA" id="ARBA00022679"/>
    </source>
</evidence>
<dbReference type="Proteomes" id="UP000094761">
    <property type="component" value="Unassembled WGS sequence"/>
</dbReference>
<name>A0A178JEU3_9VIBR</name>
<keyword evidence="9" id="KW-0808">Transferase</keyword>
<reference evidence="20 21" key="1">
    <citation type="submission" date="2016-03" db="EMBL/GenBank/DDBJ databases">
        <title>Draft genome sequence of the Vibrio tubiashii subs. europaeus.</title>
        <authorList>
            <person name="Spinard E."/>
            <person name="Dubert J."/>
            <person name="Nelson D.R."/>
            <person name="Barja J.L."/>
        </authorList>
    </citation>
    <scope>NUCLEOTIDE SEQUENCE [LARGE SCALE GENOMIC DNA]</scope>
    <source>
        <strain evidence="21">PP-638</strain>
        <strain evidence="20">PP2-638</strain>
    </source>
</reference>
<dbReference type="InterPro" id="IPR050864">
    <property type="entry name" value="Bacterial_PTS_Sugar_Transport"/>
</dbReference>
<dbReference type="GO" id="GO:0005737">
    <property type="term" value="C:cytoplasm"/>
    <property type="evidence" value="ECO:0007669"/>
    <property type="project" value="UniProtKB-SubCell"/>
</dbReference>
<dbReference type="GO" id="GO:0005351">
    <property type="term" value="F:carbohydrate:proton symporter activity"/>
    <property type="evidence" value="ECO:0007669"/>
    <property type="project" value="InterPro"/>
</dbReference>
<accession>A0A178JEU3</accession>
<dbReference type="SUPFAM" id="SSF52794">
    <property type="entry name" value="PTS system IIB component-like"/>
    <property type="match status" value="1"/>
</dbReference>
<feature type="transmembrane region" description="Helical" evidence="15">
    <location>
        <begin position="265"/>
        <end position="286"/>
    </location>
</feature>
<dbReference type="InterPro" id="IPR006327">
    <property type="entry name" value="PTS_IIC_fruc"/>
</dbReference>
<evidence type="ECO:0000256" key="5">
    <source>
        <dbReference type="ARBA" id="ARBA00022448"/>
    </source>
</evidence>
<dbReference type="Gene3D" id="3.40.930.10">
    <property type="entry name" value="Mannitol-specific EII, Chain A"/>
    <property type="match status" value="1"/>
</dbReference>
<feature type="transmembrane region" description="Helical" evidence="15">
    <location>
        <begin position="190"/>
        <end position="213"/>
    </location>
</feature>
<dbReference type="GO" id="GO:0009401">
    <property type="term" value="P:phosphoenolpyruvate-dependent sugar phosphotransferase system"/>
    <property type="evidence" value="ECO:0007669"/>
    <property type="project" value="UniProtKB-KW"/>
</dbReference>
<evidence type="ECO:0000313" key="19">
    <source>
        <dbReference type="EMBL" id="MDC5742979.1"/>
    </source>
</evidence>
<comment type="catalytic activity">
    <reaction evidence="1">
        <text>D-fructose(out) + N(pros)-phospho-L-histidyl-[protein] = D-fructose 1-phosphate(in) + L-histidyl-[protein]</text>
        <dbReference type="Rhea" id="RHEA:49252"/>
        <dbReference type="Rhea" id="RHEA-COMP:9745"/>
        <dbReference type="Rhea" id="RHEA-COMP:9746"/>
        <dbReference type="ChEBI" id="CHEBI:29979"/>
        <dbReference type="ChEBI" id="CHEBI:37721"/>
        <dbReference type="ChEBI" id="CHEBI:58674"/>
        <dbReference type="ChEBI" id="CHEBI:64837"/>
        <dbReference type="EC" id="2.7.1.202"/>
    </reaction>
</comment>
<keyword evidence="12" id="KW-0418">Kinase</keyword>
<keyword evidence="22" id="KW-1185">Reference proteome</keyword>
<dbReference type="NCBIfam" id="TIGR01427">
    <property type="entry name" value="PTS_IIC_fructo"/>
    <property type="match status" value="1"/>
</dbReference>
<dbReference type="Pfam" id="PF00359">
    <property type="entry name" value="PTS_EIIA_2"/>
    <property type="match status" value="1"/>
</dbReference>
<keyword evidence="6" id="KW-1003">Cell membrane</keyword>
<evidence type="ECO:0000256" key="7">
    <source>
        <dbReference type="ARBA" id="ARBA00022553"/>
    </source>
</evidence>
<feature type="transmembrane region" description="Helical" evidence="15">
    <location>
        <begin position="379"/>
        <end position="401"/>
    </location>
</feature>
<keyword evidence="5" id="KW-0813">Transport</keyword>
<dbReference type="GO" id="GO:0005886">
    <property type="term" value="C:plasma membrane"/>
    <property type="evidence" value="ECO:0007669"/>
    <property type="project" value="UniProtKB-SubCell"/>
</dbReference>
<dbReference type="Gene3D" id="3.40.50.2300">
    <property type="match status" value="1"/>
</dbReference>
<evidence type="ECO:0000259" key="18">
    <source>
        <dbReference type="PROSITE" id="PS51104"/>
    </source>
</evidence>
<feature type="transmembrane region" description="Helical" evidence="15">
    <location>
        <begin position="481"/>
        <end position="499"/>
    </location>
</feature>
<evidence type="ECO:0000256" key="6">
    <source>
        <dbReference type="ARBA" id="ARBA00022475"/>
    </source>
</evidence>
<dbReference type="GO" id="GO:0016301">
    <property type="term" value="F:kinase activity"/>
    <property type="evidence" value="ECO:0007669"/>
    <property type="project" value="UniProtKB-KW"/>
</dbReference>
<dbReference type="InterPro" id="IPR004715">
    <property type="entry name" value="PTS_IIA_fruc"/>
</dbReference>
<dbReference type="PANTHER" id="PTHR30505:SF0">
    <property type="entry name" value="FRUCTOSE-LIKE PTS SYSTEM EIIBC COMPONENT-RELATED"/>
    <property type="match status" value="1"/>
</dbReference>
<proteinExistence type="predicted"/>
<evidence type="ECO:0000313" key="20">
    <source>
        <dbReference type="EMBL" id="OAN00009.1"/>
    </source>
</evidence>
<evidence type="ECO:0000256" key="4">
    <source>
        <dbReference type="ARBA" id="ARBA00012799"/>
    </source>
</evidence>
<dbReference type="PROSITE" id="PS51099">
    <property type="entry name" value="PTS_EIIB_TYPE_2"/>
    <property type="match status" value="1"/>
</dbReference>
<keyword evidence="8" id="KW-0762">Sugar transport</keyword>
<dbReference type="OrthoDB" id="9782569at2"/>
<keyword evidence="14 15" id="KW-0472">Membrane</keyword>
<evidence type="ECO:0000259" key="16">
    <source>
        <dbReference type="PROSITE" id="PS51094"/>
    </source>
</evidence>
<dbReference type="GeneID" id="78074546"/>
<evidence type="ECO:0000256" key="14">
    <source>
        <dbReference type="ARBA" id="ARBA00023136"/>
    </source>
</evidence>
<comment type="caution">
    <text evidence="20">The sequence shown here is derived from an EMBL/GenBank/DDBJ whole genome shotgun (WGS) entry which is preliminary data.</text>
</comment>
<dbReference type="AlphaFoldDB" id="A0A178JEU3"/>
<dbReference type="CDD" id="cd00211">
    <property type="entry name" value="PTS_IIA_fru"/>
    <property type="match status" value="1"/>
</dbReference>
<keyword evidence="11 15" id="KW-0812">Transmembrane</keyword>
<dbReference type="PANTHER" id="PTHR30505">
    <property type="entry name" value="FRUCTOSE-LIKE PERMEASE"/>
    <property type="match status" value="1"/>
</dbReference>
<gene>
    <name evidence="20" type="ORF">AZ468_02490</name>
    <name evidence="19" type="ORF">OPW20_23250</name>
</gene>
<dbReference type="Proteomes" id="UP001150001">
    <property type="component" value="Unassembled WGS sequence"/>
</dbReference>
<dbReference type="EMBL" id="JAPFIT010000031">
    <property type="protein sequence ID" value="MDC5742979.1"/>
    <property type="molecule type" value="Genomic_DNA"/>
</dbReference>
<evidence type="ECO:0000313" key="21">
    <source>
        <dbReference type="Proteomes" id="UP000094761"/>
    </source>
</evidence>
<keyword evidence="7" id="KW-0597">Phosphoprotein</keyword>
<feature type="transmembrane region" description="Helical" evidence="15">
    <location>
        <begin position="298"/>
        <end position="320"/>
    </location>
</feature>
<evidence type="ECO:0000256" key="1">
    <source>
        <dbReference type="ARBA" id="ARBA00001401"/>
    </source>
</evidence>
<dbReference type="InterPro" id="IPR036095">
    <property type="entry name" value="PTS_EIIB-like_sf"/>
</dbReference>
<dbReference type="InterPro" id="IPR013014">
    <property type="entry name" value="PTS_EIIC_2"/>
</dbReference>
<keyword evidence="10" id="KW-0598">Phosphotransferase system</keyword>
<dbReference type="PROSITE" id="PS51104">
    <property type="entry name" value="PTS_EIIC_TYPE_2"/>
    <property type="match status" value="1"/>
</dbReference>
<sequence>MDITNLVQSETICLDLKATTKEEALKELVELLDAAGNLANKSQFIADLWAREEIGNTGFEDGIAIPHAKSSAVAKPAVAVGISRNGIDYGAEDGELSDVFFMLASPDGDDHHHIEVLAQLSSKLIEEEFIHQLKQAESVEAALQLITESTPELFLDQDYLAQDARLEPMSPVKRHLARVKEHLLFGTSHMIPFIVAGGVLLSLSVMMTGHAALPEQGILADMAHMGIAGLTLFTAVLGGYIAYSIADKPGLAPGMIGSWVAVDQYNTGFLGAIVVGFFAGYFVLLLKQIKLPDSMTSLGSIFIYPLAGTFATCGLVMWLIGAPISATMNALNLLLTDMAGSGKVVLGTVLGAMTAFDMGGPVNKVATLFAQTQVNTQPWLMGGVGIAICTPPLGLALATLISPNKFKRDEREAGKAAGIMGMIGISEGAIPFATADPARVLPAIVAGGIVGNVTGFMFHVINHAPWGGWIVLPVVDGKLGYIVGTVAGALTTACIVILLKKTVREDEEYDSFRRAYSSVQTEGEADVLAVTSCPSGVAHTFLAAKSLEKAAYSMGIKIKVETQGADGINNRITELDIARAKLVIFAHDVAIKEPERFSNIAIIDVSTKDAMHNAAALIKSKRNLVK</sequence>
<keyword evidence="13 15" id="KW-1133">Transmembrane helix</keyword>
<dbReference type="FunFam" id="3.40.50.2300:FF:000014">
    <property type="entry name" value="PTS system fructose-like transporter subunit IIB"/>
    <property type="match status" value="1"/>
</dbReference>
<dbReference type="FunFam" id="3.40.930.10:FF:000009">
    <property type="entry name" value="PTS system, fructose specific IIABC component"/>
    <property type="match status" value="1"/>
</dbReference>